<reference evidence="3" key="1">
    <citation type="journal article" date="2017" name="Plant J.">
        <title>The pomegranate (Punica granatum L.) genome and the genomics of punicalagin biosynthesis.</title>
        <authorList>
            <person name="Qin G."/>
            <person name="Xu C."/>
            <person name="Ming R."/>
            <person name="Tang H."/>
            <person name="Guyot R."/>
            <person name="Kramer E.M."/>
            <person name="Hu Y."/>
            <person name="Yi X."/>
            <person name="Qi Y."/>
            <person name="Xu X."/>
            <person name="Gao Z."/>
            <person name="Pan H."/>
            <person name="Jian J."/>
            <person name="Tian Y."/>
            <person name="Yue Z."/>
            <person name="Xu Y."/>
        </authorList>
    </citation>
    <scope>NUCLEOTIDE SEQUENCE [LARGE SCALE GENOMIC DNA]</scope>
    <source>
        <strain evidence="3">cv. Dabenzi</strain>
    </source>
</reference>
<feature type="region of interest" description="Disordered" evidence="1">
    <location>
        <begin position="1"/>
        <end position="44"/>
    </location>
</feature>
<dbReference type="PANTHER" id="PTHR48435">
    <property type="entry name" value="POLYPROTEIN"/>
    <property type="match status" value="1"/>
</dbReference>
<feature type="region of interest" description="Disordered" evidence="1">
    <location>
        <begin position="141"/>
        <end position="246"/>
    </location>
</feature>
<accession>A0A218XSA4</accession>
<feature type="compositionally biased region" description="Basic and acidic residues" evidence="1">
    <location>
        <begin position="192"/>
        <end position="215"/>
    </location>
</feature>
<dbReference type="PANTHER" id="PTHR48435:SF1">
    <property type="entry name" value="POLYPROTEIN"/>
    <property type="match status" value="1"/>
</dbReference>
<sequence length="246" mass="28268">MFRPSSPNYDEQFPQLGQFTDGEGRHTHAFKVQNPTSRDEQGRPRFVTSREAVLNWQSENAVSQNRVFSSIGTKVDSLTAKVTQLDGKVDRHYQETRSLLQTLQKRLKEIQDTPTVSYFQIDLDRKEEEIRKLKNQIAILSRTPTPSSPTSPTTSVFNFLERPRGERSKPARLSLFSPSQEERQPKKATLVEIRERARQVTEAARKRQEKKKEVYETPPGLIPSASKPSKQEKEKKNGSDDEEEDP</sequence>
<evidence type="ECO:0000313" key="2">
    <source>
        <dbReference type="EMBL" id="OWM87833.1"/>
    </source>
</evidence>
<feature type="compositionally biased region" description="Low complexity" evidence="1">
    <location>
        <begin position="143"/>
        <end position="155"/>
    </location>
</feature>
<dbReference type="Proteomes" id="UP000197138">
    <property type="component" value="Unassembled WGS sequence"/>
</dbReference>
<proteinExistence type="predicted"/>
<comment type="caution">
    <text evidence="2">The sequence shown here is derived from an EMBL/GenBank/DDBJ whole genome shotgun (WGS) entry which is preliminary data.</text>
</comment>
<name>A0A218XSA4_PUNGR</name>
<protein>
    <submittedName>
        <fullName evidence="2">Uncharacterized protein</fullName>
    </submittedName>
</protein>
<gene>
    <name evidence="2" type="ORF">CDL15_Pgr019417</name>
</gene>
<organism evidence="2 3">
    <name type="scientific">Punica granatum</name>
    <name type="common">Pomegranate</name>
    <dbReference type="NCBI Taxonomy" id="22663"/>
    <lineage>
        <taxon>Eukaryota</taxon>
        <taxon>Viridiplantae</taxon>
        <taxon>Streptophyta</taxon>
        <taxon>Embryophyta</taxon>
        <taxon>Tracheophyta</taxon>
        <taxon>Spermatophyta</taxon>
        <taxon>Magnoliopsida</taxon>
        <taxon>eudicotyledons</taxon>
        <taxon>Gunneridae</taxon>
        <taxon>Pentapetalae</taxon>
        <taxon>rosids</taxon>
        <taxon>malvids</taxon>
        <taxon>Myrtales</taxon>
        <taxon>Lythraceae</taxon>
        <taxon>Punica</taxon>
    </lineage>
</organism>
<evidence type="ECO:0000313" key="3">
    <source>
        <dbReference type="Proteomes" id="UP000197138"/>
    </source>
</evidence>
<dbReference type="EMBL" id="MTKT01000805">
    <property type="protein sequence ID" value="OWM87833.1"/>
    <property type="molecule type" value="Genomic_DNA"/>
</dbReference>
<dbReference type="AlphaFoldDB" id="A0A218XSA4"/>
<feature type="compositionally biased region" description="Basic and acidic residues" evidence="1">
    <location>
        <begin position="229"/>
        <end position="239"/>
    </location>
</feature>
<dbReference type="InterPro" id="IPR053098">
    <property type="entry name" value="Petuviruses_polyprotein"/>
</dbReference>
<evidence type="ECO:0000256" key="1">
    <source>
        <dbReference type="SAM" id="MobiDB-lite"/>
    </source>
</evidence>